<dbReference type="Pfam" id="PF12937">
    <property type="entry name" value="F-box-like"/>
    <property type="match status" value="1"/>
</dbReference>
<evidence type="ECO:0000259" key="2">
    <source>
        <dbReference type="SMART" id="SM00256"/>
    </source>
</evidence>
<dbReference type="AlphaFoldDB" id="A0A0D9W454"/>
<dbReference type="Gene3D" id="1.20.1280.50">
    <property type="match status" value="1"/>
</dbReference>
<dbReference type="InterPro" id="IPR036047">
    <property type="entry name" value="F-box-like_dom_sf"/>
</dbReference>
<organism evidence="3 4">
    <name type="scientific">Leersia perrieri</name>
    <dbReference type="NCBI Taxonomy" id="77586"/>
    <lineage>
        <taxon>Eukaryota</taxon>
        <taxon>Viridiplantae</taxon>
        <taxon>Streptophyta</taxon>
        <taxon>Embryophyta</taxon>
        <taxon>Tracheophyta</taxon>
        <taxon>Spermatophyta</taxon>
        <taxon>Magnoliopsida</taxon>
        <taxon>Liliopsida</taxon>
        <taxon>Poales</taxon>
        <taxon>Poaceae</taxon>
        <taxon>BOP clade</taxon>
        <taxon>Oryzoideae</taxon>
        <taxon>Oryzeae</taxon>
        <taxon>Oryzinae</taxon>
        <taxon>Leersia</taxon>
    </lineage>
</organism>
<protein>
    <recommendedName>
        <fullName evidence="2">F-box domain-containing protein</fullName>
    </recommendedName>
</protein>
<accession>A0A0D9W454</accession>
<feature type="compositionally biased region" description="Basic residues" evidence="1">
    <location>
        <begin position="1"/>
        <end position="15"/>
    </location>
</feature>
<dbReference type="SUPFAM" id="SSF81383">
    <property type="entry name" value="F-box domain"/>
    <property type="match status" value="1"/>
</dbReference>
<evidence type="ECO:0000313" key="3">
    <source>
        <dbReference type="EnsemblPlants" id="LPERR04G07060.1"/>
    </source>
</evidence>
<sequence>MESHQTCRRPNKQRRINPTPASPAAAAAVPIDVLFSHILVNLPVKSLVRLKAVCRSWRAAIDDPAFVRRHLELTRARPSSSSLLAVAYTDDEYWDYPYHVDDPPEYIASFHRLRLGQGSEGESTVTAETDLLHDKSIPEESCDSCPRGLACHTTHCDGLVAGETQSGIVFVCNPSTKEFVSLPPVSTPKCSCNDYVTEIDGELCYVRHNGEDGAADQTYDVWTAAVEGPSASPNWSPRCRVPPMVAWHSTHLRSFVPFAVGGGEINKVLALFREELFVYDEQSEPQVKAVDLQSQTCEFRHNNRGPDRIIRDVLHYVESLVSIRARNY</sequence>
<evidence type="ECO:0000313" key="4">
    <source>
        <dbReference type="Proteomes" id="UP000032180"/>
    </source>
</evidence>
<name>A0A0D9W454_9ORYZ</name>
<reference evidence="4" key="2">
    <citation type="submission" date="2013-12" db="EMBL/GenBank/DDBJ databases">
        <authorList>
            <person name="Yu Y."/>
            <person name="Lee S."/>
            <person name="de Baynast K."/>
            <person name="Wissotski M."/>
            <person name="Liu L."/>
            <person name="Talag J."/>
            <person name="Goicoechea J."/>
            <person name="Angelova A."/>
            <person name="Jetty R."/>
            <person name="Kudrna D."/>
            <person name="Golser W."/>
            <person name="Rivera L."/>
            <person name="Zhang J."/>
            <person name="Wing R."/>
        </authorList>
    </citation>
    <scope>NUCLEOTIDE SEQUENCE</scope>
</reference>
<feature type="domain" description="F-box" evidence="2">
    <location>
        <begin position="29"/>
        <end position="70"/>
    </location>
</feature>
<evidence type="ECO:0000256" key="1">
    <source>
        <dbReference type="SAM" id="MobiDB-lite"/>
    </source>
</evidence>
<dbReference type="Gramene" id="LPERR04G07060.1">
    <property type="protein sequence ID" value="LPERR04G07060.1"/>
    <property type="gene ID" value="LPERR04G07060"/>
</dbReference>
<dbReference type="PANTHER" id="PTHR31672">
    <property type="entry name" value="BNACNNG10540D PROTEIN"/>
    <property type="match status" value="1"/>
</dbReference>
<reference evidence="3" key="3">
    <citation type="submission" date="2015-04" db="UniProtKB">
        <authorList>
            <consortium name="EnsemblPlants"/>
        </authorList>
    </citation>
    <scope>IDENTIFICATION</scope>
</reference>
<proteinExistence type="predicted"/>
<dbReference type="HOGENOM" id="CLU_034248_6_1_1"/>
<feature type="region of interest" description="Disordered" evidence="1">
    <location>
        <begin position="1"/>
        <end position="22"/>
    </location>
</feature>
<dbReference type="InterPro" id="IPR050796">
    <property type="entry name" value="SCF_F-box_component"/>
</dbReference>
<reference evidence="3 4" key="1">
    <citation type="submission" date="2012-08" db="EMBL/GenBank/DDBJ databases">
        <title>Oryza genome evolution.</title>
        <authorList>
            <person name="Wing R.A."/>
        </authorList>
    </citation>
    <scope>NUCLEOTIDE SEQUENCE</scope>
</reference>
<dbReference type="EnsemblPlants" id="LPERR04G07060.1">
    <property type="protein sequence ID" value="LPERR04G07060.1"/>
    <property type="gene ID" value="LPERR04G07060"/>
</dbReference>
<dbReference type="STRING" id="77586.A0A0D9W454"/>
<dbReference type="Proteomes" id="UP000032180">
    <property type="component" value="Chromosome 4"/>
</dbReference>
<dbReference type="InterPro" id="IPR001810">
    <property type="entry name" value="F-box_dom"/>
</dbReference>
<keyword evidence="4" id="KW-1185">Reference proteome</keyword>
<dbReference type="SMART" id="SM00256">
    <property type="entry name" value="FBOX"/>
    <property type="match status" value="1"/>
</dbReference>